<dbReference type="Proteomes" id="UP000518887">
    <property type="component" value="Unassembled WGS sequence"/>
</dbReference>
<evidence type="ECO:0000256" key="2">
    <source>
        <dbReference type="SAM" id="SignalP"/>
    </source>
</evidence>
<keyword evidence="2" id="KW-0732">Signal</keyword>
<dbReference type="AlphaFoldDB" id="A0A7W8G841"/>
<evidence type="ECO:0000256" key="1">
    <source>
        <dbReference type="SAM" id="MobiDB-lite"/>
    </source>
</evidence>
<feature type="signal peptide" evidence="2">
    <location>
        <begin position="1"/>
        <end position="23"/>
    </location>
</feature>
<feature type="region of interest" description="Disordered" evidence="1">
    <location>
        <begin position="166"/>
        <end position="199"/>
    </location>
</feature>
<name>A0A7W8G841_9SPIR</name>
<comment type="caution">
    <text evidence="3">The sequence shown here is derived from an EMBL/GenBank/DDBJ whole genome shotgun (WGS) entry which is preliminary data.</text>
</comment>
<sequence>MNNKKVSAVLFLFSLLTFTFLSCSNNDQENSVEDETPTLRYTANSLYESTIWTEAVELDRLTANISAVPGVSPRINLSPLAVLASKESFSKKVFPVLGSFGSLDTTLISKPLREMLASFSDSVSKNKPADSFMAKDCLYSLALFYSDFNKIFGECFELNKVEEPAEKEAGAEEKTPVSENAEGEAKDKEESENPESAQAEKKVEEKLYFTSYFFGQPFLDGVCYEVPVKFFSDKATLTLSVFCMENSGSWKIDQVQITDWEIF</sequence>
<protein>
    <recommendedName>
        <fullName evidence="5">Lipoprotein</fullName>
    </recommendedName>
</protein>
<evidence type="ECO:0000313" key="3">
    <source>
        <dbReference type="EMBL" id="MBB5225609.1"/>
    </source>
</evidence>
<accession>A0A7W8G841</accession>
<dbReference type="PROSITE" id="PS51257">
    <property type="entry name" value="PROKAR_LIPOPROTEIN"/>
    <property type="match status" value="1"/>
</dbReference>
<organism evidence="3 4">
    <name type="scientific">Treponema ruminis</name>
    <dbReference type="NCBI Taxonomy" id="744515"/>
    <lineage>
        <taxon>Bacteria</taxon>
        <taxon>Pseudomonadati</taxon>
        <taxon>Spirochaetota</taxon>
        <taxon>Spirochaetia</taxon>
        <taxon>Spirochaetales</taxon>
        <taxon>Treponemataceae</taxon>
        <taxon>Treponema</taxon>
    </lineage>
</organism>
<evidence type="ECO:0008006" key="5">
    <source>
        <dbReference type="Google" id="ProtNLM"/>
    </source>
</evidence>
<reference evidence="3 4" key="1">
    <citation type="submission" date="2020-08" db="EMBL/GenBank/DDBJ databases">
        <title>Genomic Encyclopedia of Type Strains, Phase IV (KMG-IV): sequencing the most valuable type-strain genomes for metagenomic binning, comparative biology and taxonomic classification.</title>
        <authorList>
            <person name="Goeker M."/>
        </authorList>
    </citation>
    <scope>NUCLEOTIDE SEQUENCE [LARGE SCALE GENOMIC DNA]</scope>
    <source>
        <strain evidence="3 4">DSM 103462</strain>
    </source>
</reference>
<keyword evidence="4" id="KW-1185">Reference proteome</keyword>
<dbReference type="RefSeq" id="WP_184658063.1">
    <property type="nucleotide sequence ID" value="NZ_CP031518.1"/>
</dbReference>
<gene>
    <name evidence="3" type="ORF">HNP76_000966</name>
</gene>
<feature type="compositionally biased region" description="Basic and acidic residues" evidence="1">
    <location>
        <begin position="166"/>
        <end position="176"/>
    </location>
</feature>
<dbReference type="EMBL" id="JACHFQ010000003">
    <property type="protein sequence ID" value="MBB5225609.1"/>
    <property type="molecule type" value="Genomic_DNA"/>
</dbReference>
<proteinExistence type="predicted"/>
<evidence type="ECO:0000313" key="4">
    <source>
        <dbReference type="Proteomes" id="UP000518887"/>
    </source>
</evidence>
<feature type="chain" id="PRO_5030986988" description="Lipoprotein" evidence="2">
    <location>
        <begin position="24"/>
        <end position="263"/>
    </location>
</feature>